<dbReference type="EMBL" id="CACTIH010002331">
    <property type="protein sequence ID" value="CAA2975980.1"/>
    <property type="molecule type" value="Genomic_DNA"/>
</dbReference>
<evidence type="ECO:0000313" key="3">
    <source>
        <dbReference type="Proteomes" id="UP000594638"/>
    </source>
</evidence>
<comment type="caution">
    <text evidence="2">The sequence shown here is derived from an EMBL/GenBank/DDBJ whole genome shotgun (WGS) entry which is preliminary data.</text>
</comment>
<feature type="region of interest" description="Disordered" evidence="1">
    <location>
        <begin position="218"/>
        <end position="246"/>
    </location>
</feature>
<organism evidence="2 3">
    <name type="scientific">Olea europaea subsp. europaea</name>
    <dbReference type="NCBI Taxonomy" id="158383"/>
    <lineage>
        <taxon>Eukaryota</taxon>
        <taxon>Viridiplantae</taxon>
        <taxon>Streptophyta</taxon>
        <taxon>Embryophyta</taxon>
        <taxon>Tracheophyta</taxon>
        <taxon>Spermatophyta</taxon>
        <taxon>Magnoliopsida</taxon>
        <taxon>eudicotyledons</taxon>
        <taxon>Gunneridae</taxon>
        <taxon>Pentapetalae</taxon>
        <taxon>asterids</taxon>
        <taxon>lamiids</taxon>
        <taxon>Lamiales</taxon>
        <taxon>Oleaceae</taxon>
        <taxon>Oleeae</taxon>
        <taxon>Olea</taxon>
    </lineage>
</organism>
<feature type="region of interest" description="Disordered" evidence="1">
    <location>
        <begin position="1"/>
        <end position="51"/>
    </location>
</feature>
<feature type="compositionally biased region" description="Basic residues" evidence="1">
    <location>
        <begin position="19"/>
        <end position="28"/>
    </location>
</feature>
<proteinExistence type="predicted"/>
<gene>
    <name evidence="2" type="ORF">OLEA9_A117219</name>
</gene>
<evidence type="ECO:0000256" key="1">
    <source>
        <dbReference type="SAM" id="MobiDB-lite"/>
    </source>
</evidence>
<keyword evidence="3" id="KW-1185">Reference proteome</keyword>
<evidence type="ECO:0000313" key="2">
    <source>
        <dbReference type="EMBL" id="CAA2975980.1"/>
    </source>
</evidence>
<feature type="compositionally biased region" description="Basic and acidic residues" evidence="1">
    <location>
        <begin position="118"/>
        <end position="136"/>
    </location>
</feature>
<dbReference type="Gramene" id="OE9A117219T1">
    <property type="protein sequence ID" value="OE9A117219C1"/>
    <property type="gene ID" value="OE9A117219"/>
</dbReference>
<reference evidence="2 3" key="1">
    <citation type="submission" date="2019-12" db="EMBL/GenBank/DDBJ databases">
        <authorList>
            <person name="Alioto T."/>
            <person name="Alioto T."/>
            <person name="Gomez Garrido J."/>
        </authorList>
    </citation>
    <scope>NUCLEOTIDE SEQUENCE [LARGE SCALE GENOMIC DNA]</scope>
</reference>
<feature type="region of interest" description="Disordered" evidence="1">
    <location>
        <begin position="96"/>
        <end position="143"/>
    </location>
</feature>
<name>A0A8S0RAC9_OLEEU</name>
<feature type="compositionally biased region" description="Basic and acidic residues" evidence="1">
    <location>
        <begin position="230"/>
        <end position="246"/>
    </location>
</feature>
<sequence length="277" mass="29430">MGGREHARACFTLSARVPHQGRQRRRRLSPAASGFCSQQKHERGHAISRRQAARFPAASLDSSQSLSLSLLSRSRSRFGSGQACEGSSLRLARVHNSSSSSSSSSCELALDEANQARVGEESPTRDAKAAPVEETRPGGLRKSATADGAKSALWAHYCFILCPAEGAKSGPASAGPACAPASASGWPHAGRAQIMAHLRQLFHAPPPLMGNIRRRGHTHAPGDLVPAEGGRTDRGRRWAAADEGRRPMGRNEKWRATRAPSRVLFQVSRGGPAAAAL</sequence>
<dbReference type="AlphaFoldDB" id="A0A8S0RAC9"/>
<accession>A0A8S0RAC9</accession>
<dbReference type="Proteomes" id="UP000594638">
    <property type="component" value="Unassembled WGS sequence"/>
</dbReference>
<protein>
    <submittedName>
        <fullName evidence="2">Uncharacterized protein</fullName>
    </submittedName>
</protein>